<dbReference type="PANTHER" id="PTHR34145">
    <property type="entry name" value="OS02G0105600 PROTEIN"/>
    <property type="match status" value="1"/>
</dbReference>
<dbReference type="Gene3D" id="3.80.10.10">
    <property type="entry name" value="Ribonuclease Inhibitor"/>
    <property type="match status" value="1"/>
</dbReference>
<proteinExistence type="predicted"/>
<reference evidence="3" key="1">
    <citation type="submission" date="2016-06" db="EMBL/GenBank/DDBJ databases">
        <title>Parallel loss of symbiosis genes in relatives of nitrogen-fixing non-legume Parasponia.</title>
        <authorList>
            <person name="Van Velzen R."/>
            <person name="Holmer R."/>
            <person name="Bu F."/>
            <person name="Rutten L."/>
            <person name="Van Zeijl A."/>
            <person name="Liu W."/>
            <person name="Santuari L."/>
            <person name="Cao Q."/>
            <person name="Sharma T."/>
            <person name="Shen D."/>
            <person name="Roswanjaya Y."/>
            <person name="Wardhani T."/>
            <person name="Kalhor M.S."/>
            <person name="Jansen J."/>
            <person name="Van den Hoogen J."/>
            <person name="Gungor B."/>
            <person name="Hartog M."/>
            <person name="Hontelez J."/>
            <person name="Verver J."/>
            <person name="Yang W.-C."/>
            <person name="Schijlen E."/>
            <person name="Repin R."/>
            <person name="Schilthuizen M."/>
            <person name="Schranz E."/>
            <person name="Heidstra R."/>
            <person name="Miyata K."/>
            <person name="Fedorova E."/>
            <person name="Kohlen W."/>
            <person name="Bisseling T."/>
            <person name="Smit S."/>
            <person name="Geurts R."/>
        </authorList>
    </citation>
    <scope>NUCLEOTIDE SEQUENCE [LARGE SCALE GENOMIC DNA]</scope>
    <source>
        <strain evidence="3">cv. WU1-14</strain>
    </source>
</reference>
<keyword evidence="3" id="KW-1185">Reference proteome</keyword>
<feature type="domain" description="F-box/LRR-repeat protein 15/At3g58940/PEG3-like LRR" evidence="1">
    <location>
        <begin position="82"/>
        <end position="209"/>
    </location>
</feature>
<dbReference type="InterPro" id="IPR053772">
    <property type="entry name" value="At1g61320/At1g61330-like"/>
</dbReference>
<gene>
    <name evidence="2" type="ORF">PanWU01x14_228410</name>
</gene>
<protein>
    <submittedName>
        <fullName evidence="2">LRR domain containing protein</fullName>
    </submittedName>
</protein>
<accession>A0A2P5BLK8</accession>
<name>A0A2P5BLK8_PARAD</name>
<dbReference type="EMBL" id="JXTB01000256">
    <property type="protein sequence ID" value="PON49677.1"/>
    <property type="molecule type" value="Genomic_DNA"/>
</dbReference>
<evidence type="ECO:0000313" key="3">
    <source>
        <dbReference type="Proteomes" id="UP000237105"/>
    </source>
</evidence>
<dbReference type="SUPFAM" id="SSF52047">
    <property type="entry name" value="RNI-like"/>
    <property type="match status" value="1"/>
</dbReference>
<dbReference type="Proteomes" id="UP000237105">
    <property type="component" value="Unassembled WGS sequence"/>
</dbReference>
<organism evidence="2 3">
    <name type="scientific">Parasponia andersonii</name>
    <name type="common">Sponia andersonii</name>
    <dbReference type="NCBI Taxonomy" id="3476"/>
    <lineage>
        <taxon>Eukaryota</taxon>
        <taxon>Viridiplantae</taxon>
        <taxon>Streptophyta</taxon>
        <taxon>Embryophyta</taxon>
        <taxon>Tracheophyta</taxon>
        <taxon>Spermatophyta</taxon>
        <taxon>Magnoliopsida</taxon>
        <taxon>eudicotyledons</taxon>
        <taxon>Gunneridae</taxon>
        <taxon>Pentapetalae</taxon>
        <taxon>rosids</taxon>
        <taxon>fabids</taxon>
        <taxon>Rosales</taxon>
        <taxon>Cannabaceae</taxon>
        <taxon>Parasponia</taxon>
    </lineage>
</organism>
<dbReference type="AlphaFoldDB" id="A0A2P5BLK8"/>
<dbReference type="PANTHER" id="PTHR34145:SF28">
    <property type="entry name" value="F-BOX DOMAIN-CONTAINING PROTEIN"/>
    <property type="match status" value="1"/>
</dbReference>
<evidence type="ECO:0000259" key="1">
    <source>
        <dbReference type="Pfam" id="PF24758"/>
    </source>
</evidence>
<dbReference type="OrthoDB" id="1163307at2759"/>
<comment type="caution">
    <text evidence="2">The sequence shown here is derived from an EMBL/GenBank/DDBJ whole genome shotgun (WGS) entry which is preliminary data.</text>
</comment>
<dbReference type="InterPro" id="IPR055411">
    <property type="entry name" value="LRR_FXL15/At3g58940/PEG3-like"/>
</dbReference>
<evidence type="ECO:0000313" key="2">
    <source>
        <dbReference type="EMBL" id="PON49677.1"/>
    </source>
</evidence>
<sequence length="410" mass="47502">MDAKVVKPHHKTWLEDHNKPKTMAIDRLSALPLDIIHHILSFNVPTLEVVRISLLSSQVLDRYTNSDLVVTKFKLDIRYRFVYLNEVKELDLCIRTVFPGRFFFLFPDTISLTSCTSIKLYGWTLNHLRFTNNLPSLNSMSLENVQLDDQVLHNLLTACCSLEKLVLKHCANLLKPRISNSSLKFLEIVHSSYETTFEVEATNLQSLVYDGGPSYCRISLSSSCHKLQHPSLSNTSLHEQRLKDIIPSLLLIESLNLCNCKIPRIEFWSDSLKHLVIRESRNYNVLQTTIRTPNLVSFNFEGELLTKFSRYAPNILRANINLHNRTSYYDTQWYNDLIDFLRNVDYSESLSLQVCSKEAIIFPSRFRSLCSPLPTLKHLKLRIHSPHWRESELRDSLLWAAPSLETLNID</sequence>
<dbReference type="Pfam" id="PF24758">
    <property type="entry name" value="LRR_At5g56370"/>
    <property type="match status" value="1"/>
</dbReference>
<dbReference type="InterPro" id="IPR032675">
    <property type="entry name" value="LRR_dom_sf"/>
</dbReference>